<dbReference type="Proteomes" id="UP001152795">
    <property type="component" value="Unassembled WGS sequence"/>
</dbReference>
<dbReference type="AlphaFoldDB" id="A0A6S7HKB6"/>
<comment type="caution">
    <text evidence="1">The sequence shown here is derived from an EMBL/GenBank/DDBJ whole genome shotgun (WGS) entry which is preliminary data.</text>
</comment>
<gene>
    <name evidence="1" type="ORF">PACLA_8A087626</name>
</gene>
<reference evidence="1" key="1">
    <citation type="submission" date="2020-04" db="EMBL/GenBank/DDBJ databases">
        <authorList>
            <person name="Alioto T."/>
            <person name="Alioto T."/>
            <person name="Gomez Garrido J."/>
        </authorList>
    </citation>
    <scope>NUCLEOTIDE SEQUENCE</scope>
    <source>
        <strain evidence="1">A484AB</strain>
    </source>
</reference>
<evidence type="ECO:0000313" key="1">
    <source>
        <dbReference type="EMBL" id="CAB4005186.1"/>
    </source>
</evidence>
<proteinExistence type="predicted"/>
<name>A0A6S7HKB6_PARCT</name>
<evidence type="ECO:0000313" key="2">
    <source>
        <dbReference type="Proteomes" id="UP001152795"/>
    </source>
</evidence>
<feature type="non-terminal residue" evidence="1">
    <location>
        <position position="58"/>
    </location>
</feature>
<sequence length="58" mass="6465">MKGILLVALVILQLVLLSKGSLPKRSQSCPRNPKLEAWKKTVKQILAIKGVREKRQSA</sequence>
<protein>
    <submittedName>
        <fullName evidence="1">Uncharacterized protein</fullName>
    </submittedName>
</protein>
<organism evidence="1 2">
    <name type="scientific">Paramuricea clavata</name>
    <name type="common">Red gorgonian</name>
    <name type="synonym">Violescent sea-whip</name>
    <dbReference type="NCBI Taxonomy" id="317549"/>
    <lineage>
        <taxon>Eukaryota</taxon>
        <taxon>Metazoa</taxon>
        <taxon>Cnidaria</taxon>
        <taxon>Anthozoa</taxon>
        <taxon>Octocorallia</taxon>
        <taxon>Malacalcyonacea</taxon>
        <taxon>Plexauridae</taxon>
        <taxon>Paramuricea</taxon>
    </lineage>
</organism>
<accession>A0A6S7HKB6</accession>
<keyword evidence="2" id="KW-1185">Reference proteome</keyword>
<dbReference type="EMBL" id="CACRXK020005119">
    <property type="protein sequence ID" value="CAB4005186.1"/>
    <property type="molecule type" value="Genomic_DNA"/>
</dbReference>